<name>A0A4R1N7B8_9GAMM</name>
<proteinExistence type="predicted"/>
<dbReference type="InterPro" id="IPR016181">
    <property type="entry name" value="Acyl_CoA_acyltransferase"/>
</dbReference>
<accession>A0A4R1N7B8</accession>
<comment type="caution">
    <text evidence="2">The sequence shown here is derived from an EMBL/GenBank/DDBJ whole genome shotgun (WGS) entry which is preliminary data.</text>
</comment>
<organism evidence="2 3">
    <name type="scientific">Sodalis ligni</name>
    <dbReference type="NCBI Taxonomy" id="2697027"/>
    <lineage>
        <taxon>Bacteria</taxon>
        <taxon>Pseudomonadati</taxon>
        <taxon>Pseudomonadota</taxon>
        <taxon>Gammaproteobacteria</taxon>
        <taxon>Enterobacterales</taxon>
        <taxon>Bruguierivoracaceae</taxon>
        <taxon>Sodalis</taxon>
    </lineage>
</organism>
<reference evidence="2 3" key="1">
    <citation type="submission" date="2019-02" db="EMBL/GenBank/DDBJ databases">
        <title>Investigation of anaerobic lignin degradation for improved lignocellulosic biofuels.</title>
        <authorList>
            <person name="Deangelis K."/>
        </authorList>
    </citation>
    <scope>NUCLEOTIDE SEQUENCE [LARGE SCALE GENOMIC DNA]</scope>
    <source>
        <strain evidence="2 3">159R</strain>
    </source>
</reference>
<dbReference type="SUPFAM" id="SSF55729">
    <property type="entry name" value="Acyl-CoA N-acyltransferases (Nat)"/>
    <property type="match status" value="1"/>
</dbReference>
<dbReference type="Gene3D" id="3.40.630.30">
    <property type="match status" value="1"/>
</dbReference>
<dbReference type="AlphaFoldDB" id="A0A4R1N7B8"/>
<evidence type="ECO:0000313" key="3">
    <source>
        <dbReference type="Proteomes" id="UP000294555"/>
    </source>
</evidence>
<dbReference type="Pfam" id="PF13673">
    <property type="entry name" value="Acetyltransf_10"/>
    <property type="match status" value="1"/>
</dbReference>
<dbReference type="InterPro" id="IPR000182">
    <property type="entry name" value="GNAT_dom"/>
</dbReference>
<dbReference type="Proteomes" id="UP000294555">
    <property type="component" value="Unassembled WGS sequence"/>
</dbReference>
<keyword evidence="2" id="KW-0687">Ribonucleoprotein</keyword>
<dbReference type="RefSeq" id="WP_132922061.1">
    <property type="nucleotide sequence ID" value="NZ_SJOI01000001.1"/>
</dbReference>
<dbReference type="CDD" id="cd04301">
    <property type="entry name" value="NAT_SF"/>
    <property type="match status" value="1"/>
</dbReference>
<evidence type="ECO:0000313" key="2">
    <source>
        <dbReference type="EMBL" id="TCL03165.1"/>
    </source>
</evidence>
<dbReference type="GO" id="GO:0016747">
    <property type="term" value="F:acyltransferase activity, transferring groups other than amino-acyl groups"/>
    <property type="evidence" value="ECO:0007669"/>
    <property type="project" value="InterPro"/>
</dbReference>
<keyword evidence="3" id="KW-1185">Reference proteome</keyword>
<dbReference type="OrthoDB" id="3216107at2"/>
<sequence length="176" mass="19806">MFYMAEIKDVDTIAEIVRETITSVYPKYYPDGVVEFFLNYHSADSIRDAVDAGGVYILTVQGKAVATGSIKDNEICRLFVLPLFQGKGLGSYMMDKLETLVFGYSKEIRLDASLPACGMYLKRGYKPVSFESVLTTYDHRLCYLILKKQKITGPATNETGSEIYCGTRPKTKSRQF</sequence>
<dbReference type="GO" id="GO:0005840">
    <property type="term" value="C:ribosome"/>
    <property type="evidence" value="ECO:0007669"/>
    <property type="project" value="UniProtKB-KW"/>
</dbReference>
<dbReference type="EMBL" id="SJOI01000001">
    <property type="protein sequence ID" value="TCL03165.1"/>
    <property type="molecule type" value="Genomic_DNA"/>
</dbReference>
<feature type="domain" description="N-acetyltransferase" evidence="1">
    <location>
        <begin position="8"/>
        <end position="149"/>
    </location>
</feature>
<gene>
    <name evidence="2" type="ORF">EZJ58_1216</name>
</gene>
<keyword evidence="2" id="KW-0689">Ribosomal protein</keyword>
<evidence type="ECO:0000259" key="1">
    <source>
        <dbReference type="PROSITE" id="PS51186"/>
    </source>
</evidence>
<dbReference type="PROSITE" id="PS51186">
    <property type="entry name" value="GNAT"/>
    <property type="match status" value="1"/>
</dbReference>
<protein>
    <submittedName>
        <fullName evidence="2">Ribosomal protein S18 acetylase RimI-like enzyme</fullName>
    </submittedName>
</protein>